<dbReference type="Gene3D" id="3.40.1010.10">
    <property type="entry name" value="Cobalt-precorrin-4 Transmethylase, Domain 1"/>
    <property type="match status" value="1"/>
</dbReference>
<dbReference type="InterPro" id="IPR014776">
    <property type="entry name" value="4pyrrole_Mease_sub2"/>
</dbReference>
<dbReference type="CDD" id="cd11648">
    <property type="entry name" value="RsmI"/>
    <property type="match status" value="1"/>
</dbReference>
<dbReference type="GO" id="GO:0008168">
    <property type="term" value="F:methyltransferase activity"/>
    <property type="evidence" value="ECO:0007669"/>
    <property type="project" value="UniProtKB-KW"/>
</dbReference>
<evidence type="ECO:0000256" key="2">
    <source>
        <dbReference type="ARBA" id="ARBA00022552"/>
    </source>
</evidence>
<dbReference type="PANTHER" id="PTHR46111">
    <property type="entry name" value="RIBOSOMAL RNA SMALL SUBUNIT METHYLTRANSFERASE I"/>
    <property type="match status" value="1"/>
</dbReference>
<dbReference type="Proteomes" id="UP000177396">
    <property type="component" value="Unassembled WGS sequence"/>
</dbReference>
<evidence type="ECO:0000313" key="7">
    <source>
        <dbReference type="EMBL" id="OGF99937.1"/>
    </source>
</evidence>
<dbReference type="PIRSF" id="PIRSF005917">
    <property type="entry name" value="MTase_YraL"/>
    <property type="match status" value="1"/>
</dbReference>
<gene>
    <name evidence="7" type="ORF">A2153_05390</name>
</gene>
<dbReference type="InterPro" id="IPR018063">
    <property type="entry name" value="SAM_MeTrfase_RsmI_CS"/>
</dbReference>
<dbReference type="AlphaFoldDB" id="A0A1F5YIA8"/>
<evidence type="ECO:0000256" key="3">
    <source>
        <dbReference type="ARBA" id="ARBA00022603"/>
    </source>
</evidence>
<name>A0A1F5YIA8_9BACT</name>
<dbReference type="FunFam" id="3.40.1010.10:FF:000007">
    <property type="entry name" value="Ribosomal RNA small subunit methyltransferase I"/>
    <property type="match status" value="1"/>
</dbReference>
<dbReference type="PANTHER" id="PTHR46111:SF1">
    <property type="entry name" value="RIBOSOMAL RNA SMALL SUBUNIT METHYLTRANSFERASE I"/>
    <property type="match status" value="1"/>
</dbReference>
<keyword evidence="2" id="KW-0698">rRNA processing</keyword>
<keyword evidence="3 7" id="KW-0489">Methyltransferase</keyword>
<dbReference type="InterPro" id="IPR035996">
    <property type="entry name" value="4pyrrol_Methylase_sf"/>
</dbReference>
<dbReference type="NCBIfam" id="TIGR00096">
    <property type="entry name" value="16S rRNA (cytidine(1402)-2'-O)-methyltransferase"/>
    <property type="match status" value="1"/>
</dbReference>
<dbReference type="EMBL" id="MFJB01000043">
    <property type="protein sequence ID" value="OGF99937.1"/>
    <property type="molecule type" value="Genomic_DNA"/>
</dbReference>
<keyword evidence="5" id="KW-0949">S-adenosyl-L-methionine</keyword>
<proteinExistence type="inferred from homology"/>
<evidence type="ECO:0000256" key="5">
    <source>
        <dbReference type="ARBA" id="ARBA00022691"/>
    </source>
</evidence>
<reference evidence="7 8" key="1">
    <citation type="journal article" date="2016" name="Nat. Commun.">
        <title>Thousands of microbial genomes shed light on interconnected biogeochemical processes in an aquifer system.</title>
        <authorList>
            <person name="Anantharaman K."/>
            <person name="Brown C.T."/>
            <person name="Hug L.A."/>
            <person name="Sharon I."/>
            <person name="Castelle C.J."/>
            <person name="Probst A.J."/>
            <person name="Thomas B.C."/>
            <person name="Singh A."/>
            <person name="Wilkins M.J."/>
            <person name="Karaoz U."/>
            <person name="Brodie E.L."/>
            <person name="Williams K.H."/>
            <person name="Hubbard S.S."/>
            <person name="Banfield J.F."/>
        </authorList>
    </citation>
    <scope>NUCLEOTIDE SEQUENCE [LARGE SCALE GENOMIC DNA]</scope>
</reference>
<evidence type="ECO:0000256" key="1">
    <source>
        <dbReference type="ARBA" id="ARBA00022490"/>
    </source>
</evidence>
<organism evidence="7 8">
    <name type="scientific">Candidatus Gottesmanbacteria bacterium RBG_16_38_7b</name>
    <dbReference type="NCBI Taxonomy" id="1798372"/>
    <lineage>
        <taxon>Bacteria</taxon>
        <taxon>Candidatus Gottesmaniibacteriota</taxon>
    </lineage>
</organism>
<dbReference type="GO" id="GO:0032259">
    <property type="term" value="P:methylation"/>
    <property type="evidence" value="ECO:0007669"/>
    <property type="project" value="UniProtKB-KW"/>
</dbReference>
<comment type="caution">
    <text evidence="7">The sequence shown here is derived from an EMBL/GenBank/DDBJ whole genome shotgun (WGS) entry which is preliminary data.</text>
</comment>
<dbReference type="Gene3D" id="3.30.950.10">
    <property type="entry name" value="Methyltransferase, Cobalt-precorrin-4 Transmethylase, Domain 2"/>
    <property type="match status" value="1"/>
</dbReference>
<dbReference type="Pfam" id="PF00590">
    <property type="entry name" value="TP_methylase"/>
    <property type="match status" value="1"/>
</dbReference>
<dbReference type="GO" id="GO:0006364">
    <property type="term" value="P:rRNA processing"/>
    <property type="evidence" value="ECO:0007669"/>
    <property type="project" value="UniProtKB-KW"/>
</dbReference>
<dbReference type="InterPro" id="IPR014777">
    <property type="entry name" value="4pyrrole_Mease_sub1"/>
</dbReference>
<dbReference type="HAMAP" id="MF_01877">
    <property type="entry name" value="16SrRNA_methyltr_I"/>
    <property type="match status" value="1"/>
</dbReference>
<dbReference type="SUPFAM" id="SSF53790">
    <property type="entry name" value="Tetrapyrrole methylase"/>
    <property type="match status" value="1"/>
</dbReference>
<evidence type="ECO:0000313" key="8">
    <source>
        <dbReference type="Proteomes" id="UP000177396"/>
    </source>
</evidence>
<keyword evidence="4 7" id="KW-0808">Transferase</keyword>
<feature type="domain" description="Tetrapyrrole methylase" evidence="6">
    <location>
        <begin position="4"/>
        <end position="224"/>
    </location>
</feature>
<dbReference type="InterPro" id="IPR008189">
    <property type="entry name" value="rRNA_ssu_MeTfrase_I"/>
</dbReference>
<accession>A0A1F5YIA8</accession>
<feature type="non-terminal residue" evidence="7">
    <location>
        <position position="228"/>
    </location>
</feature>
<keyword evidence="1" id="KW-0963">Cytoplasm</keyword>
<evidence type="ECO:0000256" key="4">
    <source>
        <dbReference type="ARBA" id="ARBA00022679"/>
    </source>
</evidence>
<dbReference type="InterPro" id="IPR000878">
    <property type="entry name" value="4pyrrol_Mease"/>
</dbReference>
<dbReference type="PROSITE" id="PS01296">
    <property type="entry name" value="RSMI"/>
    <property type="match status" value="1"/>
</dbReference>
<evidence type="ECO:0000259" key="6">
    <source>
        <dbReference type="Pfam" id="PF00590"/>
    </source>
</evidence>
<protein>
    <submittedName>
        <fullName evidence="7">16S rRNA (Cytidine(1402)-2'-O)-methyltransferase</fullName>
    </submittedName>
</protein>
<sequence>MNPLYIIATPIGNLDDISIRSLKMLFSSDVIACEDTRRTGQLIKNYESRIMNFEWKIKDLIINKTQKLISFYDEVEELKIPEIIEFIRQGKKVALVSDSGTPLISDPGYKLVKECLKQQIKVTVVPGPSALINALTVSGLPPNQFLFLGYLPAKSGSRIKLFTDLKNTFNHSELKPTVIFYESPHRLNRTLTDINIIFGDIKVVIARELTKVYEEIFSENISEILKAG</sequence>